<keyword evidence="3" id="KW-1185">Reference proteome</keyword>
<sequence>MTRGISLIFAGSPTKILRYFTDISGQMIYVLFPPDIFGKCEYQFNSLHLCLNSLISLLRSDNSNRFKYLADLDLEATLSSRSQASNIAGTKTFMAIGALRGEPYSFMHDLGSVFWVLF</sequence>
<feature type="domain" description="Fungal-type protein kinase" evidence="1">
    <location>
        <begin position="60"/>
        <end position="118"/>
    </location>
</feature>
<organism evidence="2 3">
    <name type="scientific">Stereocaulon virgatum</name>
    <dbReference type="NCBI Taxonomy" id="373712"/>
    <lineage>
        <taxon>Eukaryota</taxon>
        <taxon>Fungi</taxon>
        <taxon>Dikarya</taxon>
        <taxon>Ascomycota</taxon>
        <taxon>Pezizomycotina</taxon>
        <taxon>Lecanoromycetes</taxon>
        <taxon>OSLEUM clade</taxon>
        <taxon>Lecanoromycetidae</taxon>
        <taxon>Lecanorales</taxon>
        <taxon>Lecanorineae</taxon>
        <taxon>Stereocaulaceae</taxon>
        <taxon>Stereocaulon</taxon>
    </lineage>
</organism>
<dbReference type="Proteomes" id="UP001590950">
    <property type="component" value="Unassembled WGS sequence"/>
</dbReference>
<dbReference type="EMBL" id="JBEFKJ010000011">
    <property type="protein sequence ID" value="KAL2043298.1"/>
    <property type="molecule type" value="Genomic_DNA"/>
</dbReference>
<dbReference type="Pfam" id="PF17667">
    <property type="entry name" value="Pkinase_fungal"/>
    <property type="match status" value="1"/>
</dbReference>
<gene>
    <name evidence="2" type="ORF">N7G274_003604</name>
</gene>
<comment type="caution">
    <text evidence="2">The sequence shown here is derived from an EMBL/GenBank/DDBJ whole genome shotgun (WGS) entry which is preliminary data.</text>
</comment>
<protein>
    <recommendedName>
        <fullName evidence="1">Fungal-type protein kinase domain-containing protein</fullName>
    </recommendedName>
</protein>
<evidence type="ECO:0000313" key="3">
    <source>
        <dbReference type="Proteomes" id="UP001590950"/>
    </source>
</evidence>
<evidence type="ECO:0000313" key="2">
    <source>
        <dbReference type="EMBL" id="KAL2043298.1"/>
    </source>
</evidence>
<proteinExistence type="predicted"/>
<evidence type="ECO:0000259" key="1">
    <source>
        <dbReference type="Pfam" id="PF17667"/>
    </source>
</evidence>
<reference evidence="2 3" key="1">
    <citation type="submission" date="2024-09" db="EMBL/GenBank/DDBJ databases">
        <title>Rethinking Asexuality: The Enigmatic Case of Functional Sexual Genes in Lepraria (Stereocaulaceae).</title>
        <authorList>
            <person name="Doellman M."/>
            <person name="Sun Y."/>
            <person name="Barcenas-Pena A."/>
            <person name="Lumbsch H.T."/>
            <person name="Grewe F."/>
        </authorList>
    </citation>
    <scope>NUCLEOTIDE SEQUENCE [LARGE SCALE GENOMIC DNA]</scope>
    <source>
        <strain evidence="2 3">Mercado 3170</strain>
    </source>
</reference>
<accession>A0ABR4AIP4</accession>
<name>A0ABR4AIP4_9LECA</name>
<dbReference type="InterPro" id="IPR040976">
    <property type="entry name" value="Pkinase_fungal"/>
</dbReference>